<protein>
    <recommendedName>
        <fullName evidence="3">Protein MIZU-KUSSEI 1</fullName>
    </recommendedName>
</protein>
<dbReference type="NCBIfam" id="TIGR01570">
    <property type="entry name" value="A_thal_3588"/>
    <property type="match status" value="2"/>
</dbReference>
<accession>A0ABQ8D5P4</accession>
<dbReference type="Pfam" id="PF04759">
    <property type="entry name" value="DUF617"/>
    <property type="match status" value="2"/>
</dbReference>
<sequence>MEWFETYHKRMLQHQELALQRSFSCNTRKISPETFPARRLHARSRSSSSSLIPPIPEHELFLVPFQSFTSSSKNTVKVNVKLSFFSRAIINLVNLPPSPSSSGVSNQLITGKSSSLGRRVTGTLYGHRRGHVTFSVQDGPRAEPVFLLDLAMSTETLGKEMSSGLVRIALECERRHRSGTTKLFHEPKWTMYCNGRKYGSAVSRGGACTELDLRVLNTVSSVTVGAGVIPTASDVSGGGTELGELLYMRGRFERVVGGRDSEAFHMMNPDENEGPELIPLGTDWAAETYYGEPAKKLGLKYIGYKIMPQESSLYDEYGKDDPVIRDPDRQNVKLDLRRFRETMLQYQELALQRSFSCNTRKINPETSPARSFHSRSPSSSSLIPTIPEHDLFLVPCHRCSTSSSSTTSSTSSKIVVKVNLKLSSFLRSLVNLVNLPVCNFISLPSPPSSSNQLISLVTGRSSSSLGRRVTGTLYGQRRGHVTFSVQYGPRTDPVLLLDLAMSTASLVKEMSSGLVRIALECEKRHRSGTKLFHEPKWTMYCNGRKCGAAVSRGGACNDSDWRVLKTVSSVTVGAGVIPTAKSIDDVAGGGTELGELLYMRGRFERVVGSRDSEAFYMMNPDKNGGPELSIFLLRI</sequence>
<organism evidence="1 2">
    <name type="scientific">Brassica napus</name>
    <name type="common">Rape</name>
    <dbReference type="NCBI Taxonomy" id="3708"/>
    <lineage>
        <taxon>Eukaryota</taxon>
        <taxon>Viridiplantae</taxon>
        <taxon>Streptophyta</taxon>
        <taxon>Embryophyta</taxon>
        <taxon>Tracheophyta</taxon>
        <taxon>Spermatophyta</taxon>
        <taxon>Magnoliopsida</taxon>
        <taxon>eudicotyledons</taxon>
        <taxon>Gunneridae</taxon>
        <taxon>Pentapetalae</taxon>
        <taxon>rosids</taxon>
        <taxon>malvids</taxon>
        <taxon>Brassicales</taxon>
        <taxon>Brassicaceae</taxon>
        <taxon>Brassiceae</taxon>
        <taxon>Brassica</taxon>
    </lineage>
</organism>
<reference evidence="1 2" key="1">
    <citation type="submission" date="2021-05" db="EMBL/GenBank/DDBJ databases">
        <title>Genome Assembly of Synthetic Allotetraploid Brassica napus Reveals Homoeologous Exchanges between Subgenomes.</title>
        <authorList>
            <person name="Davis J.T."/>
        </authorList>
    </citation>
    <scope>NUCLEOTIDE SEQUENCE [LARGE SCALE GENOMIC DNA]</scope>
    <source>
        <strain evidence="2">cv. Da-Ae</strain>
        <tissue evidence="1">Seedling</tissue>
    </source>
</reference>
<dbReference type="Proteomes" id="UP000824890">
    <property type="component" value="Unassembled WGS sequence"/>
</dbReference>
<comment type="caution">
    <text evidence="1">The sequence shown here is derived from an EMBL/GenBank/DDBJ whole genome shotgun (WGS) entry which is preliminary data.</text>
</comment>
<dbReference type="PANTHER" id="PTHR31696:SF88">
    <property type="entry name" value="GENOME ASSEMBLY, CHROMOSOME: A05"/>
    <property type="match status" value="1"/>
</dbReference>
<name>A0ABQ8D5P4_BRANA</name>
<proteinExistence type="predicted"/>
<gene>
    <name evidence="1" type="ORF">HID58_016944</name>
</gene>
<evidence type="ECO:0008006" key="3">
    <source>
        <dbReference type="Google" id="ProtNLM"/>
    </source>
</evidence>
<dbReference type="InterPro" id="IPR006460">
    <property type="entry name" value="MIZ1-like_pln"/>
</dbReference>
<dbReference type="PANTHER" id="PTHR31696">
    <property type="entry name" value="PROTEIN MIZU-KUSSEI 1"/>
    <property type="match status" value="1"/>
</dbReference>
<keyword evidence="2" id="KW-1185">Reference proteome</keyword>
<dbReference type="EMBL" id="JAGKQM010000005">
    <property type="protein sequence ID" value="KAH0924688.1"/>
    <property type="molecule type" value="Genomic_DNA"/>
</dbReference>
<evidence type="ECO:0000313" key="2">
    <source>
        <dbReference type="Proteomes" id="UP000824890"/>
    </source>
</evidence>
<evidence type="ECO:0000313" key="1">
    <source>
        <dbReference type="EMBL" id="KAH0924688.1"/>
    </source>
</evidence>